<evidence type="ECO:0000313" key="6">
    <source>
        <dbReference type="EMBL" id="MBK1809845.1"/>
    </source>
</evidence>
<keyword evidence="2" id="KW-0479">Metal-binding</keyword>
<dbReference type="Gene3D" id="3.50.50.60">
    <property type="entry name" value="FAD/NAD(P)-binding domain"/>
    <property type="match status" value="1"/>
</dbReference>
<comment type="caution">
    <text evidence="6">The sequence shown here is derived from an EMBL/GenBank/DDBJ whole genome shotgun (WGS) entry which is preliminary data.</text>
</comment>
<keyword evidence="3" id="KW-0560">Oxidoreductase</keyword>
<keyword evidence="4" id="KW-0408">Iron</keyword>
<evidence type="ECO:0000313" key="7">
    <source>
        <dbReference type="Proteomes" id="UP000596739"/>
    </source>
</evidence>
<evidence type="ECO:0000256" key="3">
    <source>
        <dbReference type="ARBA" id="ARBA00023002"/>
    </source>
</evidence>
<dbReference type="PANTHER" id="PTHR43498">
    <property type="entry name" value="FERREDOXIN:COB-COM HETERODISULFIDE REDUCTASE SUBUNIT A"/>
    <property type="match status" value="1"/>
</dbReference>
<name>A0ABS1EKI1_9CLOT</name>
<dbReference type="PANTHER" id="PTHR43498:SF1">
    <property type="entry name" value="COB--COM HETERODISULFIDE REDUCTASE IRON-SULFUR SUBUNIT A"/>
    <property type="match status" value="1"/>
</dbReference>
<dbReference type="Proteomes" id="UP000596739">
    <property type="component" value="Unassembled WGS sequence"/>
</dbReference>
<dbReference type="EMBL" id="JAENHN010000010">
    <property type="protein sequence ID" value="MBK1809845.1"/>
    <property type="molecule type" value="Genomic_DNA"/>
</dbReference>
<evidence type="ECO:0000256" key="5">
    <source>
        <dbReference type="ARBA" id="ARBA00023014"/>
    </source>
</evidence>
<protein>
    <submittedName>
        <fullName evidence="6">FAD-dependent oxidoreductase</fullName>
    </submittedName>
</protein>
<proteinExistence type="predicted"/>
<dbReference type="RefSeq" id="WP_200266449.1">
    <property type="nucleotide sequence ID" value="NZ_JAENHN010000010.1"/>
</dbReference>
<keyword evidence="7" id="KW-1185">Reference proteome</keyword>
<evidence type="ECO:0000256" key="2">
    <source>
        <dbReference type="ARBA" id="ARBA00022723"/>
    </source>
</evidence>
<keyword evidence="5" id="KW-0411">Iron-sulfur</keyword>
<dbReference type="SUPFAM" id="SSF51905">
    <property type="entry name" value="FAD/NAD(P)-binding domain"/>
    <property type="match status" value="1"/>
</dbReference>
<sequence length="444" mass="49098">MSIYSEKYDVIVAGGGPSGVGAAVAAARNGAKVLLIEKYGFLGGMATAAAVPAFCPYTDGEKVIIKGIGLEVLEAMKKESNYDSPIKDKKELIKRMYDWIPIDTEALKRVLDNIVLDSGTNILFHTVATDVVSEDGNIKAIVVENKEGKNEIRCKYIIDCTGDADIVVKAGGEHEYGDEEGLVQAVTLCYRISNINMERLIEYFKTSGDTGNLTKAVERARLNNEFNFKEKHVAGFSIQNDGVAGLNFGHVYEVNPLKAEDMTRAEVESRRNIPAMIDFLRKYVPGLENAVLVSSGPMVGVRETRRIIGDYRLTARDYFDRVEYEDSIARYAYPIDVHPSKTRDVIYKDENDQYVTSRYKPGESYTIPYRTLLPKGLKNIIVAGRPISADRAMHGSFRVMPACFATGEAAGTAVAICSKEGIELRDIEIKKLQEQLKKQGAYLG</sequence>
<evidence type="ECO:0000256" key="4">
    <source>
        <dbReference type="ARBA" id="ARBA00023004"/>
    </source>
</evidence>
<keyword evidence="1" id="KW-0004">4Fe-4S</keyword>
<organism evidence="6 7">
    <name type="scientific">Clostridium yunnanense</name>
    <dbReference type="NCBI Taxonomy" id="2800325"/>
    <lineage>
        <taxon>Bacteria</taxon>
        <taxon>Bacillati</taxon>
        <taxon>Bacillota</taxon>
        <taxon>Clostridia</taxon>
        <taxon>Eubacteriales</taxon>
        <taxon>Clostridiaceae</taxon>
        <taxon>Clostridium</taxon>
    </lineage>
</organism>
<evidence type="ECO:0000256" key="1">
    <source>
        <dbReference type="ARBA" id="ARBA00022485"/>
    </source>
</evidence>
<reference evidence="7" key="1">
    <citation type="submission" date="2021-01" db="EMBL/GenBank/DDBJ databases">
        <title>Genome public.</title>
        <authorList>
            <person name="Liu C."/>
            <person name="Sun Q."/>
        </authorList>
    </citation>
    <scope>NUCLEOTIDE SEQUENCE [LARGE SCALE GENOMIC DNA]</scope>
    <source>
        <strain evidence="7">YIM B02505</strain>
    </source>
</reference>
<dbReference type="InterPro" id="IPR039650">
    <property type="entry name" value="HdrA-like"/>
</dbReference>
<gene>
    <name evidence="6" type="ORF">JHL18_04220</name>
</gene>
<dbReference type="PRINTS" id="PR00469">
    <property type="entry name" value="PNDRDTASEII"/>
</dbReference>
<dbReference type="Pfam" id="PF12831">
    <property type="entry name" value="FAD_oxidored"/>
    <property type="match status" value="1"/>
</dbReference>
<dbReference type="InterPro" id="IPR036188">
    <property type="entry name" value="FAD/NAD-bd_sf"/>
</dbReference>
<accession>A0ABS1EKI1</accession>